<feature type="compositionally biased region" description="Polar residues" evidence="3">
    <location>
        <begin position="92"/>
        <end position="102"/>
    </location>
</feature>
<gene>
    <name evidence="4" type="ORF">CJ030_MR3G014832</name>
</gene>
<evidence type="ECO:0000313" key="5">
    <source>
        <dbReference type="Proteomes" id="UP000516437"/>
    </source>
</evidence>
<feature type="region of interest" description="Disordered" evidence="3">
    <location>
        <begin position="170"/>
        <end position="206"/>
    </location>
</feature>
<feature type="compositionally biased region" description="Low complexity" evidence="3">
    <location>
        <begin position="80"/>
        <end position="91"/>
    </location>
</feature>
<evidence type="ECO:0000256" key="3">
    <source>
        <dbReference type="SAM" id="MobiDB-lite"/>
    </source>
</evidence>
<evidence type="ECO:0000313" key="4">
    <source>
        <dbReference type="EMBL" id="KAB1217758.1"/>
    </source>
</evidence>
<dbReference type="OrthoDB" id="1727058at2759"/>
<dbReference type="Proteomes" id="UP000516437">
    <property type="component" value="Chromosome 3"/>
</dbReference>
<sequence length="378" mass="41408">MPDSNSFVFGALAASSSSFSYGSIDVKGGTSCSSSASATNSNLPSSTPTTLFSQSFSSLSQTLPTRKYSKVKGGRRHFSSRASRPSAMSSATHKNLPSSTLTAPFPNPFLSPNLSIPPHTPDTSGDGQTRTCPALFSSASPNYKSTTISLHIFSRGESVSSLVSNRQEQIVESVSSDKGEKSGKDTRSTQQTTWKDNKAVSMEDTSDSVHCPPLALIPISRILKGIPHSPHFLQLRSYSEMTRKILMNGWDRIFEETVEEILSLSAKDFWARACQLCKTMEELNGLGYNVFPLRKRLVELAAVMEAQTSSKLEISRLKSKAGSHRMEKSRLESVILGLQQRARGQQAAMWELLKEVEKMEKDLPKFDDAFVVLAMASF</sequence>
<organism evidence="4 5">
    <name type="scientific">Morella rubra</name>
    <name type="common">Chinese bayberry</name>
    <dbReference type="NCBI Taxonomy" id="262757"/>
    <lineage>
        <taxon>Eukaryota</taxon>
        <taxon>Viridiplantae</taxon>
        <taxon>Streptophyta</taxon>
        <taxon>Embryophyta</taxon>
        <taxon>Tracheophyta</taxon>
        <taxon>Spermatophyta</taxon>
        <taxon>Magnoliopsida</taxon>
        <taxon>eudicotyledons</taxon>
        <taxon>Gunneridae</taxon>
        <taxon>Pentapetalae</taxon>
        <taxon>rosids</taxon>
        <taxon>fabids</taxon>
        <taxon>Fagales</taxon>
        <taxon>Myricaceae</taxon>
        <taxon>Morella</taxon>
    </lineage>
</organism>
<protein>
    <submittedName>
        <fullName evidence="4">Uncharacterized protein</fullName>
    </submittedName>
</protein>
<dbReference type="EMBL" id="RXIC02000021">
    <property type="protein sequence ID" value="KAB1217758.1"/>
    <property type="molecule type" value="Genomic_DNA"/>
</dbReference>
<feature type="compositionally biased region" description="Basic residues" evidence="3">
    <location>
        <begin position="67"/>
        <end position="79"/>
    </location>
</feature>
<accession>A0A6A1W1T1</accession>
<feature type="region of interest" description="Disordered" evidence="3">
    <location>
        <begin position="64"/>
        <end position="107"/>
    </location>
</feature>
<evidence type="ECO:0000256" key="2">
    <source>
        <dbReference type="ARBA" id="ARBA00022604"/>
    </source>
</evidence>
<feature type="compositionally biased region" description="Basic and acidic residues" evidence="3">
    <location>
        <begin position="175"/>
        <end position="187"/>
    </location>
</feature>
<dbReference type="Pfam" id="PF05266">
    <property type="entry name" value="DUF724"/>
    <property type="match status" value="1"/>
</dbReference>
<keyword evidence="5" id="KW-1185">Reference proteome</keyword>
<comment type="caution">
    <text evidence="4">The sequence shown here is derived from an EMBL/GenBank/DDBJ whole genome shotgun (WGS) entry which is preliminary data.</text>
</comment>
<name>A0A6A1W1T1_9ROSI</name>
<keyword evidence="1" id="KW-0813">Transport</keyword>
<dbReference type="AlphaFoldDB" id="A0A6A1W1T1"/>
<dbReference type="InterPro" id="IPR007930">
    <property type="entry name" value="DUF724"/>
</dbReference>
<reference evidence="4 5" key="1">
    <citation type="journal article" date="2019" name="Plant Biotechnol. J.">
        <title>The red bayberry genome and genetic basis of sex determination.</title>
        <authorList>
            <person name="Jia H.M."/>
            <person name="Jia H.J."/>
            <person name="Cai Q.L."/>
            <person name="Wang Y."/>
            <person name="Zhao H.B."/>
            <person name="Yang W.F."/>
            <person name="Wang G.Y."/>
            <person name="Li Y.H."/>
            <person name="Zhan D.L."/>
            <person name="Shen Y.T."/>
            <person name="Niu Q.F."/>
            <person name="Chang L."/>
            <person name="Qiu J."/>
            <person name="Zhao L."/>
            <person name="Xie H.B."/>
            <person name="Fu W.Y."/>
            <person name="Jin J."/>
            <person name="Li X.W."/>
            <person name="Jiao Y."/>
            <person name="Zhou C.C."/>
            <person name="Tu T."/>
            <person name="Chai C.Y."/>
            <person name="Gao J.L."/>
            <person name="Fan L.J."/>
            <person name="van de Weg E."/>
            <person name="Wang J.Y."/>
            <person name="Gao Z.S."/>
        </authorList>
    </citation>
    <scope>NUCLEOTIDE SEQUENCE [LARGE SCALE GENOMIC DNA]</scope>
    <source>
        <tissue evidence="4">Leaves</tissue>
    </source>
</reference>
<proteinExistence type="predicted"/>
<keyword evidence="2" id="KW-0341">Growth regulation</keyword>
<evidence type="ECO:0000256" key="1">
    <source>
        <dbReference type="ARBA" id="ARBA00022448"/>
    </source>
</evidence>